<protein>
    <recommendedName>
        <fullName evidence="7">Radical SAM core domain-containing protein</fullName>
    </recommendedName>
</protein>
<dbReference type="InterPro" id="IPR013785">
    <property type="entry name" value="Aldolase_TIM"/>
</dbReference>
<dbReference type="CDD" id="cd01335">
    <property type="entry name" value="Radical_SAM"/>
    <property type="match status" value="1"/>
</dbReference>
<dbReference type="InterPro" id="IPR058240">
    <property type="entry name" value="rSAM_sf"/>
</dbReference>
<evidence type="ECO:0000313" key="5">
    <source>
        <dbReference type="EMBL" id="PIY59731.1"/>
    </source>
</evidence>
<evidence type="ECO:0000256" key="4">
    <source>
        <dbReference type="ARBA" id="ARBA00023014"/>
    </source>
</evidence>
<evidence type="ECO:0008006" key="7">
    <source>
        <dbReference type="Google" id="ProtNLM"/>
    </source>
</evidence>
<dbReference type="GO" id="GO:0003824">
    <property type="term" value="F:catalytic activity"/>
    <property type="evidence" value="ECO:0007669"/>
    <property type="project" value="InterPro"/>
</dbReference>
<sequence length="307" mass="34900">MKFKGIIRNAWPLLNILIRAYQKKPFAFSFNLADRCPNNCSCYWRAQNRIGEMSDAEVVNFFKQMKKSGYRHSTIIGGEPYLRSKLLPVITSIMDANWVVTSGVLPLMNLPRTTHFISIDGEDENTHDEVRQNHGLFRRVFKNIQQFKKVSNTPVYLHSVLNQINYQQIRGILSFWIGRKMVDGIIISTITPINGIGSELCLTANQKKWIVAELLKAKKEFGDFLCMTNSMILHLHPDNTTKLTPEKCGTAIYSPSFDARGNKIAQCILSNKAKCSECGCIITAMMNAFSPRLKPRELTFLLKITTS</sequence>
<evidence type="ECO:0000256" key="3">
    <source>
        <dbReference type="ARBA" id="ARBA00023004"/>
    </source>
</evidence>
<dbReference type="Gene3D" id="3.20.20.70">
    <property type="entry name" value="Aldolase class I"/>
    <property type="match status" value="1"/>
</dbReference>
<name>A0A2M7Q8F5_9BACT</name>
<dbReference type="AlphaFoldDB" id="A0A2M7Q8F5"/>
<accession>A0A2M7Q8F5</accession>
<keyword evidence="1" id="KW-0949">S-adenosyl-L-methionine</keyword>
<dbReference type="GO" id="GO:0046872">
    <property type="term" value="F:metal ion binding"/>
    <property type="evidence" value="ECO:0007669"/>
    <property type="project" value="UniProtKB-KW"/>
</dbReference>
<dbReference type="SUPFAM" id="SSF102114">
    <property type="entry name" value="Radical SAM enzymes"/>
    <property type="match status" value="1"/>
</dbReference>
<dbReference type="EMBL" id="PFKZ01000007">
    <property type="protein sequence ID" value="PIY59731.1"/>
    <property type="molecule type" value="Genomic_DNA"/>
</dbReference>
<evidence type="ECO:0000256" key="1">
    <source>
        <dbReference type="ARBA" id="ARBA00022691"/>
    </source>
</evidence>
<keyword evidence="4" id="KW-0411">Iron-sulfur</keyword>
<organism evidence="5 6">
    <name type="scientific">Candidatus Wolfebacteria bacterium CG_4_10_14_0_8_um_filter_37_11</name>
    <dbReference type="NCBI Taxonomy" id="1975062"/>
    <lineage>
        <taxon>Bacteria</taxon>
        <taxon>Candidatus Wolfeibacteriota</taxon>
    </lineage>
</organism>
<dbReference type="PANTHER" id="PTHR11228:SF7">
    <property type="entry name" value="PQQA PEPTIDE CYCLASE"/>
    <property type="match status" value="1"/>
</dbReference>
<dbReference type="GO" id="GO:0051536">
    <property type="term" value="F:iron-sulfur cluster binding"/>
    <property type="evidence" value="ECO:0007669"/>
    <property type="project" value="UniProtKB-KW"/>
</dbReference>
<dbReference type="Proteomes" id="UP000230363">
    <property type="component" value="Unassembled WGS sequence"/>
</dbReference>
<comment type="caution">
    <text evidence="5">The sequence shown here is derived from an EMBL/GenBank/DDBJ whole genome shotgun (WGS) entry which is preliminary data.</text>
</comment>
<dbReference type="SFLD" id="SFLDS00029">
    <property type="entry name" value="Radical_SAM"/>
    <property type="match status" value="1"/>
</dbReference>
<evidence type="ECO:0000313" key="6">
    <source>
        <dbReference type="Proteomes" id="UP000230363"/>
    </source>
</evidence>
<proteinExistence type="predicted"/>
<reference evidence="6" key="1">
    <citation type="submission" date="2017-09" db="EMBL/GenBank/DDBJ databases">
        <title>Depth-based differentiation of microbial function through sediment-hosted aquifers and enrichment of novel symbionts in the deep terrestrial subsurface.</title>
        <authorList>
            <person name="Probst A.J."/>
            <person name="Ladd B."/>
            <person name="Jarett J.K."/>
            <person name="Geller-Mcgrath D.E."/>
            <person name="Sieber C.M.K."/>
            <person name="Emerson J.B."/>
            <person name="Anantharaman K."/>
            <person name="Thomas B.C."/>
            <person name="Malmstrom R."/>
            <person name="Stieglmeier M."/>
            <person name="Klingl A."/>
            <person name="Woyke T."/>
            <person name="Ryan C.M."/>
            <person name="Banfield J.F."/>
        </authorList>
    </citation>
    <scope>NUCLEOTIDE SEQUENCE [LARGE SCALE GENOMIC DNA]</scope>
</reference>
<dbReference type="SFLD" id="SFLDG01067">
    <property type="entry name" value="SPASM/twitch_domain_containing"/>
    <property type="match status" value="1"/>
</dbReference>
<keyword evidence="3" id="KW-0408">Iron</keyword>
<evidence type="ECO:0000256" key="2">
    <source>
        <dbReference type="ARBA" id="ARBA00022723"/>
    </source>
</evidence>
<dbReference type="PANTHER" id="PTHR11228">
    <property type="entry name" value="RADICAL SAM DOMAIN PROTEIN"/>
    <property type="match status" value="1"/>
</dbReference>
<keyword evidence="2" id="KW-0479">Metal-binding</keyword>
<gene>
    <name evidence="5" type="ORF">COY96_00225</name>
</gene>
<dbReference type="InterPro" id="IPR007197">
    <property type="entry name" value="rSAM"/>
</dbReference>
<dbReference type="InterPro" id="IPR050377">
    <property type="entry name" value="Radical_SAM_PqqE_MftC-like"/>
</dbReference>